<feature type="chain" id="PRO_5017001476" description="Secreted protein" evidence="1">
    <location>
        <begin position="17"/>
        <end position="91"/>
    </location>
</feature>
<dbReference type="OrthoDB" id="2148513at2759"/>
<reference evidence="2" key="1">
    <citation type="submission" date="2018-04" db="EMBL/GenBank/DDBJ databases">
        <title>Whole genome sequencing of Hypsizygus marmoreus.</title>
        <authorList>
            <person name="Choi I.-G."/>
            <person name="Min B."/>
            <person name="Kim J.-G."/>
            <person name="Kim S."/>
            <person name="Oh Y.-L."/>
            <person name="Kong W.-S."/>
            <person name="Park H."/>
            <person name="Jeong J."/>
            <person name="Song E.-S."/>
        </authorList>
    </citation>
    <scope>NUCLEOTIDE SEQUENCE [LARGE SCALE GENOMIC DNA]</scope>
    <source>
        <strain evidence="2">51987-8</strain>
    </source>
</reference>
<sequence length="91" mass="10205">MEIKGLWLVLASVAHATTLHELSINKGFVQNIEGSRGLRVGIDARWLTECMQCMNVQGLLPPWANQKFGARYNFSLMQLPAPTSHPSYIHL</sequence>
<proteinExistence type="predicted"/>
<comment type="caution">
    <text evidence="2">The sequence shown here is derived from an EMBL/GenBank/DDBJ whole genome shotgun (WGS) entry which is preliminary data.</text>
</comment>
<gene>
    <name evidence="2" type="ORF">Hypma_001543</name>
</gene>
<organism evidence="2 3">
    <name type="scientific">Hypsizygus marmoreus</name>
    <name type="common">White beech mushroom</name>
    <name type="synonym">Agaricus marmoreus</name>
    <dbReference type="NCBI Taxonomy" id="39966"/>
    <lineage>
        <taxon>Eukaryota</taxon>
        <taxon>Fungi</taxon>
        <taxon>Dikarya</taxon>
        <taxon>Basidiomycota</taxon>
        <taxon>Agaricomycotina</taxon>
        <taxon>Agaricomycetes</taxon>
        <taxon>Agaricomycetidae</taxon>
        <taxon>Agaricales</taxon>
        <taxon>Tricholomatineae</taxon>
        <taxon>Lyophyllaceae</taxon>
        <taxon>Hypsizygus</taxon>
    </lineage>
</organism>
<evidence type="ECO:0008006" key="4">
    <source>
        <dbReference type="Google" id="ProtNLM"/>
    </source>
</evidence>
<keyword evidence="1" id="KW-0732">Signal</keyword>
<dbReference type="EMBL" id="LUEZ02000012">
    <property type="protein sequence ID" value="RDB28090.1"/>
    <property type="molecule type" value="Genomic_DNA"/>
</dbReference>
<protein>
    <recommendedName>
        <fullName evidence="4">Secreted protein</fullName>
    </recommendedName>
</protein>
<dbReference type="Proteomes" id="UP000076154">
    <property type="component" value="Unassembled WGS sequence"/>
</dbReference>
<feature type="signal peptide" evidence="1">
    <location>
        <begin position="1"/>
        <end position="16"/>
    </location>
</feature>
<accession>A0A369K3N1</accession>
<evidence type="ECO:0000256" key="1">
    <source>
        <dbReference type="SAM" id="SignalP"/>
    </source>
</evidence>
<dbReference type="InParanoid" id="A0A369K3N1"/>
<evidence type="ECO:0000313" key="3">
    <source>
        <dbReference type="Proteomes" id="UP000076154"/>
    </source>
</evidence>
<keyword evidence="3" id="KW-1185">Reference proteome</keyword>
<name>A0A369K3N1_HYPMA</name>
<evidence type="ECO:0000313" key="2">
    <source>
        <dbReference type="EMBL" id="RDB28090.1"/>
    </source>
</evidence>
<dbReference type="AlphaFoldDB" id="A0A369K3N1"/>